<evidence type="ECO:0000256" key="5">
    <source>
        <dbReference type="ARBA" id="ARBA00023136"/>
    </source>
</evidence>
<proteinExistence type="predicted"/>
<dbReference type="PANTHER" id="PTHR28234">
    <property type="entry name" value="NUCLEAR CONTROL OF ATPASE PROTEIN 2"/>
    <property type="match status" value="1"/>
</dbReference>
<dbReference type="InterPro" id="IPR013946">
    <property type="entry name" value="NCA2-like"/>
</dbReference>
<gene>
    <name evidence="7" type="ORF">CTI12_AA117930</name>
</gene>
<evidence type="ECO:0000256" key="4">
    <source>
        <dbReference type="ARBA" id="ARBA00023128"/>
    </source>
</evidence>
<accession>A0A2U1PFJ7</accession>
<evidence type="ECO:0000256" key="6">
    <source>
        <dbReference type="SAM" id="Phobius"/>
    </source>
</evidence>
<comment type="subcellular location">
    <subcellularLocation>
        <location evidence="1">Mitochondrion membrane</location>
        <topology evidence="1">Multi-pass membrane protein</topology>
    </subcellularLocation>
</comment>
<sequence>MLTYHLTIFLSKLYTEVEKARQPTTLSGNKLLASILVNVNAYFFELDASIHSSCGGCRLFFQKISSNFDNKQWTYEEIRVAIAFTYTNLNTLDLYLSPIVSKYRKPTRIAHHWMYYTLGAIGISIFSVWLLRRSSLSHYTDSSVLEAMRCFFSGPERQLIATVNELCKPFEGEEGEPMEQNKPSELLNSLLIKYVGKKCGGNLSDKEMLDIVRSKLKNHFEHPVLNILKVEKLIQGILIQIEKLHVNYDMAKYDLNDFINAHKVKIAIVANIPNIPLYLGVIVIVRAFLKKVSRANRKRKPQSEVLSAIKSRTMEFLKSSETHIEQPDKSSEYLHGLVLCTLDRYYKKIEKYAEATGEWESLELDLIELGKSSHDSAVMLNKQRIINRLDKFYKCSASMPD</sequence>
<dbReference type="AlphaFoldDB" id="A0A2U1PFJ7"/>
<dbReference type="EMBL" id="PKPP01001220">
    <property type="protein sequence ID" value="PWA84513.1"/>
    <property type="molecule type" value="Genomic_DNA"/>
</dbReference>
<comment type="caution">
    <text evidence="7">The sequence shown here is derived from an EMBL/GenBank/DDBJ whole genome shotgun (WGS) entry which is preliminary data.</text>
</comment>
<keyword evidence="4" id="KW-0496">Mitochondrion</keyword>
<feature type="transmembrane region" description="Helical" evidence="6">
    <location>
        <begin position="266"/>
        <end position="289"/>
    </location>
</feature>
<evidence type="ECO:0000256" key="2">
    <source>
        <dbReference type="ARBA" id="ARBA00022692"/>
    </source>
</evidence>
<keyword evidence="2 6" id="KW-0812">Transmembrane</keyword>
<evidence type="ECO:0000256" key="3">
    <source>
        <dbReference type="ARBA" id="ARBA00022989"/>
    </source>
</evidence>
<feature type="transmembrane region" description="Helical" evidence="6">
    <location>
        <begin position="113"/>
        <end position="131"/>
    </location>
</feature>
<dbReference type="Proteomes" id="UP000245207">
    <property type="component" value="Unassembled WGS sequence"/>
</dbReference>
<keyword evidence="3 6" id="KW-1133">Transmembrane helix</keyword>
<keyword evidence="8" id="KW-1185">Reference proteome</keyword>
<keyword evidence="5 6" id="KW-0472">Membrane</keyword>
<evidence type="ECO:0000313" key="7">
    <source>
        <dbReference type="EMBL" id="PWA84513.1"/>
    </source>
</evidence>
<protein>
    <submittedName>
        <fullName evidence="7">Dgd1 suppressor 1</fullName>
    </submittedName>
</protein>
<dbReference type="PANTHER" id="PTHR28234:SF1">
    <property type="entry name" value="NUCLEAR CONTROL OF ATPASE PROTEIN 2"/>
    <property type="match status" value="1"/>
</dbReference>
<dbReference type="GO" id="GO:0005741">
    <property type="term" value="C:mitochondrial outer membrane"/>
    <property type="evidence" value="ECO:0007669"/>
    <property type="project" value="TreeGrafter"/>
</dbReference>
<name>A0A2U1PFJ7_ARTAN</name>
<evidence type="ECO:0000313" key="8">
    <source>
        <dbReference type="Proteomes" id="UP000245207"/>
    </source>
</evidence>
<dbReference type="STRING" id="35608.A0A2U1PFJ7"/>
<reference evidence="7 8" key="1">
    <citation type="journal article" date="2018" name="Mol. Plant">
        <title>The genome of Artemisia annua provides insight into the evolution of Asteraceae family and artemisinin biosynthesis.</title>
        <authorList>
            <person name="Shen Q."/>
            <person name="Zhang L."/>
            <person name="Liao Z."/>
            <person name="Wang S."/>
            <person name="Yan T."/>
            <person name="Shi P."/>
            <person name="Liu M."/>
            <person name="Fu X."/>
            <person name="Pan Q."/>
            <person name="Wang Y."/>
            <person name="Lv Z."/>
            <person name="Lu X."/>
            <person name="Zhang F."/>
            <person name="Jiang W."/>
            <person name="Ma Y."/>
            <person name="Chen M."/>
            <person name="Hao X."/>
            <person name="Li L."/>
            <person name="Tang Y."/>
            <person name="Lv G."/>
            <person name="Zhou Y."/>
            <person name="Sun X."/>
            <person name="Brodelius P.E."/>
            <person name="Rose J.K.C."/>
            <person name="Tang K."/>
        </authorList>
    </citation>
    <scope>NUCLEOTIDE SEQUENCE [LARGE SCALE GENOMIC DNA]</scope>
    <source>
        <strain evidence="8">cv. Huhao1</strain>
        <tissue evidence="7">Leaf</tissue>
    </source>
</reference>
<organism evidence="7 8">
    <name type="scientific">Artemisia annua</name>
    <name type="common">Sweet wormwood</name>
    <dbReference type="NCBI Taxonomy" id="35608"/>
    <lineage>
        <taxon>Eukaryota</taxon>
        <taxon>Viridiplantae</taxon>
        <taxon>Streptophyta</taxon>
        <taxon>Embryophyta</taxon>
        <taxon>Tracheophyta</taxon>
        <taxon>Spermatophyta</taxon>
        <taxon>Magnoliopsida</taxon>
        <taxon>eudicotyledons</taxon>
        <taxon>Gunneridae</taxon>
        <taxon>Pentapetalae</taxon>
        <taxon>asterids</taxon>
        <taxon>campanulids</taxon>
        <taxon>Asterales</taxon>
        <taxon>Asteraceae</taxon>
        <taxon>Asteroideae</taxon>
        <taxon>Anthemideae</taxon>
        <taxon>Artemisiinae</taxon>
        <taxon>Artemisia</taxon>
    </lineage>
</organism>
<dbReference type="OrthoDB" id="413313at2759"/>
<dbReference type="Pfam" id="PF08637">
    <property type="entry name" value="NCA2"/>
    <property type="match status" value="1"/>
</dbReference>
<evidence type="ECO:0000256" key="1">
    <source>
        <dbReference type="ARBA" id="ARBA00004225"/>
    </source>
</evidence>